<proteinExistence type="predicted"/>
<keyword evidence="2" id="KW-1185">Reference proteome</keyword>
<protein>
    <submittedName>
        <fullName evidence="1">F-box/RNI-like/FBD-like domains-containing protein</fullName>
    </submittedName>
</protein>
<dbReference type="AlphaFoldDB" id="A0A5A7R7L2"/>
<gene>
    <name evidence="1" type="ORF">STAS_31019</name>
</gene>
<comment type="caution">
    <text evidence="1">The sequence shown here is derived from an EMBL/GenBank/DDBJ whole genome shotgun (WGS) entry which is preliminary data.</text>
</comment>
<evidence type="ECO:0000313" key="2">
    <source>
        <dbReference type="Proteomes" id="UP000325081"/>
    </source>
</evidence>
<evidence type="ECO:0000313" key="1">
    <source>
        <dbReference type="EMBL" id="GER53499.1"/>
    </source>
</evidence>
<organism evidence="1 2">
    <name type="scientific">Striga asiatica</name>
    <name type="common">Asiatic witchweed</name>
    <name type="synonym">Buchnera asiatica</name>
    <dbReference type="NCBI Taxonomy" id="4170"/>
    <lineage>
        <taxon>Eukaryota</taxon>
        <taxon>Viridiplantae</taxon>
        <taxon>Streptophyta</taxon>
        <taxon>Embryophyta</taxon>
        <taxon>Tracheophyta</taxon>
        <taxon>Spermatophyta</taxon>
        <taxon>Magnoliopsida</taxon>
        <taxon>eudicotyledons</taxon>
        <taxon>Gunneridae</taxon>
        <taxon>Pentapetalae</taxon>
        <taxon>asterids</taxon>
        <taxon>lamiids</taxon>
        <taxon>Lamiales</taxon>
        <taxon>Orobanchaceae</taxon>
        <taxon>Buchnereae</taxon>
        <taxon>Striga</taxon>
    </lineage>
</organism>
<reference evidence="2" key="1">
    <citation type="journal article" date="2019" name="Curr. Biol.">
        <title>Genome Sequence of Striga asiatica Provides Insight into the Evolution of Plant Parasitism.</title>
        <authorList>
            <person name="Yoshida S."/>
            <person name="Kim S."/>
            <person name="Wafula E.K."/>
            <person name="Tanskanen J."/>
            <person name="Kim Y.M."/>
            <person name="Honaas L."/>
            <person name="Yang Z."/>
            <person name="Spallek T."/>
            <person name="Conn C.E."/>
            <person name="Ichihashi Y."/>
            <person name="Cheong K."/>
            <person name="Cui S."/>
            <person name="Der J.P."/>
            <person name="Gundlach H."/>
            <person name="Jiao Y."/>
            <person name="Hori C."/>
            <person name="Ishida J.K."/>
            <person name="Kasahara H."/>
            <person name="Kiba T."/>
            <person name="Kim M.S."/>
            <person name="Koo N."/>
            <person name="Laohavisit A."/>
            <person name="Lee Y.H."/>
            <person name="Lumba S."/>
            <person name="McCourt P."/>
            <person name="Mortimer J.C."/>
            <person name="Mutuku J.M."/>
            <person name="Nomura T."/>
            <person name="Sasaki-Sekimoto Y."/>
            <person name="Seto Y."/>
            <person name="Wang Y."/>
            <person name="Wakatake T."/>
            <person name="Sakakibara H."/>
            <person name="Demura T."/>
            <person name="Yamaguchi S."/>
            <person name="Yoneyama K."/>
            <person name="Manabe R.I."/>
            <person name="Nelson D.C."/>
            <person name="Schulman A.H."/>
            <person name="Timko M.P."/>
            <person name="dePamphilis C.W."/>
            <person name="Choi D."/>
            <person name="Shirasu K."/>
        </authorList>
    </citation>
    <scope>NUCLEOTIDE SEQUENCE [LARGE SCALE GENOMIC DNA]</scope>
    <source>
        <strain evidence="2">cv. UVA1</strain>
    </source>
</reference>
<dbReference type="Proteomes" id="UP000325081">
    <property type="component" value="Unassembled WGS sequence"/>
</dbReference>
<sequence>MAVQELPELSCPTTMSSPRVPRLTMDIDGWCCFRRRWRRGCKTLTAAPSKAAASGCATTDGRSVSFRRWRLDRCCFLSVSVVRVGSRIATSGSLEITPAVGDAF</sequence>
<accession>A0A5A7R7L2</accession>
<name>A0A5A7R7L2_STRAF</name>
<dbReference type="EMBL" id="BKCP01010626">
    <property type="protein sequence ID" value="GER53499.1"/>
    <property type="molecule type" value="Genomic_DNA"/>
</dbReference>